<dbReference type="Gene3D" id="1.10.510.10">
    <property type="entry name" value="Transferase(Phosphotransferase) domain 1"/>
    <property type="match status" value="1"/>
</dbReference>
<sequence length="1542" mass="166026">MPHRDNNNGPPIIVDGKHPCTSSDSSSSGGGAIASRGNELISPNLIPVAPAPPNASGASTPSTVPEAVQASRLSLTSGGRQSATALGVAASMWYDPAAANFDPESRGAVIRVLPTGGGGGGGGGGAAVEQNGPAQHLHNVNPAHSVSQHGHYHSLLNLQQSHANNTFTTVGTASTTIRNTTLPAYIQSASNQSNRQSISLSKSLVKPKDGNADDDDFADDRRIMMHNPLKSGHFSSTSDSSLDNSVYQPELLAAASSSAQKVSCDVGNRLDATLGFCGEETAQGLVAEHVEGPCDEKRVNLIDVHAIDSDDEPSSLEEQEPQVCCTLSSLPAVAFIMCFGAIIVGLLGFLPFYFVGVQSNSRTTEYLLSEAMKGVASITQNSLAMLPAFVHIVTFNYIKRQNTTLDQTNLPEVPDQLLVSLLTVLTRFNAAISYLRFVYEGGLYTNAGYTDVSPTDTNRTRKIYGGSSNTDNTVSMLEIYNESVTVVKPENVLGVFDFHREVTFPGGAMNQIVKPWVANPQNDTRWLLASDNLTSTYFNFVMPFSVNGTLGYCEAGSSSDTIINETTTLVSFLRDNGRIFLVDTQRNILVGNSWNQSTQSRTADSAIGSTVYTPTRIDEITEPIIKAAMESVDSRGGWGTVLRNKSTTLVGFTFKGNSASLNLTRVTDAYGLDLVLGVVVVRADFEKAFSTARTAVITVTVLVVVIAAVVAVVIAWFVVREMKRLIPQLIRASNLEVSRGDEKDHRVQGWLAYITEIRGIHEAFVRVERSLREMRTFVPAAVMTLAPSDGSHSDADLVDGKTRRVRTRFNANIVKDNTNEFSRVDVAMVLVDVHRAVDTTEACFIMDIISQRAEEYTGYIESVSSSSFFVNFGTQSQNPLVVSKICRFALDVYRSVPEVMRNHVVCFAVRMPFLVGTCGARHSKARVVFDTQRMLDISKVLWDIGCHVASTTDTLSHFATSSAQIPWYRIDCVRFPDEVSQVTLCELRDPCLSSQENANMPKKMGDGLSKMCKGEYKEAIMIFDSAHSENVQLKRLRQICVDRVASGDTSKYIHLIQDVYALDTASCNHDDMMMMAGAAPMNDYDRDGAIAGLVGAGSGEVCDPFGEGPVFTRSFLGNAGAAAMMAQHSADAPSPILRHAAPAGRNSKTSPPPSATAGGETAEPSHLTERAVAAAMGPRDAPMPALPPAAGVNGAGPGLPPLHPRLPGTTATTTAASVPGSSPPWCAGDGNGSEAPSFLTNAFVFDSSVASADAVGAAVQGTDEPQVLRDVNQHEWQVSLYPIGSGAFSFIYLGMSDDGVQVAIKRIPRLHRGIKEEEMVSEVCTCAKLRHPNIVPYISCCVTQSYLAIIMEYMPGGSLHDIIDNFGKLPRTVVRRFMLDIVNGLAYLHESTTHGDVKPHNILLGVDGVCKLSDFGSASDKLTEACCVNEDRLMRGTAVYISPEGARNLPLTSASDIYSLGISFLEMVLGRLPWKWADAERTDAIPLRHDHEFVQCLIAKVIVVDIPDDLDNDMRELALASCAEDPEARPTAQELLSFAFLI</sequence>
<evidence type="ECO:0000256" key="5">
    <source>
        <dbReference type="ARBA" id="ARBA00022840"/>
    </source>
</evidence>
<evidence type="ECO:0000256" key="3">
    <source>
        <dbReference type="ARBA" id="ARBA00022741"/>
    </source>
</evidence>
<evidence type="ECO:0000313" key="10">
    <source>
        <dbReference type="EMBL" id="KAK7199686.1"/>
    </source>
</evidence>
<dbReference type="InterPro" id="IPR011009">
    <property type="entry name" value="Kinase-like_dom_sf"/>
</dbReference>
<dbReference type="InterPro" id="IPR017441">
    <property type="entry name" value="Protein_kinase_ATP_BS"/>
</dbReference>
<dbReference type="SUPFAM" id="SSF56112">
    <property type="entry name" value="Protein kinase-like (PK-like)"/>
    <property type="match status" value="1"/>
</dbReference>
<keyword evidence="8" id="KW-0812">Transmembrane</keyword>
<keyword evidence="2" id="KW-0808">Transferase</keyword>
<keyword evidence="4 10" id="KW-0418">Kinase</keyword>
<dbReference type="PROSITE" id="PS50011">
    <property type="entry name" value="PROTEIN_KINASE_DOM"/>
    <property type="match status" value="1"/>
</dbReference>
<evidence type="ECO:0000256" key="8">
    <source>
        <dbReference type="SAM" id="Phobius"/>
    </source>
</evidence>
<dbReference type="SMART" id="SM00220">
    <property type="entry name" value="S_TKc"/>
    <property type="match status" value="1"/>
</dbReference>
<organism evidence="10 11">
    <name type="scientific">Novymonas esmeraldas</name>
    <dbReference type="NCBI Taxonomy" id="1808958"/>
    <lineage>
        <taxon>Eukaryota</taxon>
        <taxon>Discoba</taxon>
        <taxon>Euglenozoa</taxon>
        <taxon>Kinetoplastea</taxon>
        <taxon>Metakinetoplastina</taxon>
        <taxon>Trypanosomatida</taxon>
        <taxon>Trypanosomatidae</taxon>
        <taxon>Novymonas</taxon>
    </lineage>
</organism>
<comment type="caution">
    <text evidence="10">The sequence shown here is derived from an EMBL/GenBank/DDBJ whole genome shotgun (WGS) entry which is preliminary data.</text>
</comment>
<accession>A0AAW0F263</accession>
<keyword evidence="5 6" id="KW-0067">ATP-binding</keyword>
<keyword evidence="11" id="KW-1185">Reference proteome</keyword>
<feature type="transmembrane region" description="Helical" evidence="8">
    <location>
        <begin position="332"/>
        <end position="354"/>
    </location>
</feature>
<feature type="compositionally biased region" description="Polar residues" evidence="7">
    <location>
        <begin position="188"/>
        <end position="202"/>
    </location>
</feature>
<keyword evidence="8" id="KW-1133">Transmembrane helix</keyword>
<reference evidence="10 11" key="1">
    <citation type="journal article" date="2021" name="MBio">
        <title>A New Model Trypanosomatid, Novymonas esmeraldas: Genomic Perception of Its 'Candidatus Pandoraea novymonadis' Endosymbiont.</title>
        <authorList>
            <person name="Zakharova A."/>
            <person name="Saura A."/>
            <person name="Butenko A."/>
            <person name="Podesvova L."/>
            <person name="Warmusova S."/>
            <person name="Kostygov A.Y."/>
            <person name="Nenarokova A."/>
            <person name="Lukes J."/>
            <person name="Opperdoes F.R."/>
            <person name="Yurchenko V."/>
        </authorList>
    </citation>
    <scope>NUCLEOTIDE SEQUENCE [LARGE SCALE GENOMIC DNA]</scope>
    <source>
        <strain evidence="10 11">E262AT.01</strain>
    </source>
</reference>
<dbReference type="Proteomes" id="UP001430356">
    <property type="component" value="Unassembled WGS sequence"/>
</dbReference>
<gene>
    <name evidence="10" type="ORF">NESM_000014100</name>
</gene>
<proteinExistence type="predicted"/>
<keyword evidence="8" id="KW-0472">Membrane</keyword>
<evidence type="ECO:0000313" key="11">
    <source>
        <dbReference type="Proteomes" id="UP001430356"/>
    </source>
</evidence>
<evidence type="ECO:0000256" key="2">
    <source>
        <dbReference type="ARBA" id="ARBA00022679"/>
    </source>
</evidence>
<evidence type="ECO:0000256" key="6">
    <source>
        <dbReference type="PROSITE-ProRule" id="PRU10141"/>
    </source>
</evidence>
<feature type="region of interest" description="Disordered" evidence="7">
    <location>
        <begin position="188"/>
        <end position="217"/>
    </location>
</feature>
<dbReference type="GO" id="GO:0005524">
    <property type="term" value="F:ATP binding"/>
    <property type="evidence" value="ECO:0007669"/>
    <property type="project" value="UniProtKB-UniRule"/>
</dbReference>
<feature type="transmembrane region" description="Helical" evidence="8">
    <location>
        <begin position="695"/>
        <end position="719"/>
    </location>
</feature>
<keyword evidence="3 6" id="KW-0547">Nucleotide-binding</keyword>
<feature type="domain" description="Protein kinase" evidence="9">
    <location>
        <begin position="1277"/>
        <end position="1541"/>
    </location>
</feature>
<dbReference type="PANTHER" id="PTHR11584">
    <property type="entry name" value="SERINE/THREONINE PROTEIN KINASE"/>
    <property type="match status" value="1"/>
</dbReference>
<evidence type="ECO:0000256" key="4">
    <source>
        <dbReference type="ARBA" id="ARBA00022777"/>
    </source>
</evidence>
<feature type="binding site" evidence="6">
    <location>
        <position position="1305"/>
    </location>
    <ligand>
        <name>ATP</name>
        <dbReference type="ChEBI" id="CHEBI:30616"/>
    </ligand>
</feature>
<dbReference type="Pfam" id="PF00069">
    <property type="entry name" value="Pkinase"/>
    <property type="match status" value="1"/>
</dbReference>
<evidence type="ECO:0000256" key="1">
    <source>
        <dbReference type="ARBA" id="ARBA00022527"/>
    </source>
</evidence>
<feature type="region of interest" description="Disordered" evidence="7">
    <location>
        <begin position="1"/>
        <end position="66"/>
    </location>
</feature>
<dbReference type="GO" id="GO:0004674">
    <property type="term" value="F:protein serine/threonine kinase activity"/>
    <property type="evidence" value="ECO:0007669"/>
    <property type="project" value="UniProtKB-KW"/>
</dbReference>
<name>A0AAW0F263_9TRYP</name>
<dbReference type="PANTHER" id="PTHR11584:SF369">
    <property type="entry name" value="MITOGEN-ACTIVATED PROTEIN KINASE KINASE KINASE 19-RELATED"/>
    <property type="match status" value="1"/>
</dbReference>
<evidence type="ECO:0000259" key="9">
    <source>
        <dbReference type="PROSITE" id="PS50011"/>
    </source>
</evidence>
<dbReference type="InterPro" id="IPR000719">
    <property type="entry name" value="Prot_kinase_dom"/>
</dbReference>
<keyword evidence="1" id="KW-0723">Serine/threonine-protein kinase</keyword>
<dbReference type="FunFam" id="1.10.510.10:FF:001274">
    <property type="entry name" value="Putative serine/threonine protein kinase"/>
    <property type="match status" value="1"/>
</dbReference>
<feature type="compositionally biased region" description="Polar residues" evidence="7">
    <location>
        <begin position="1209"/>
        <end position="1220"/>
    </location>
</feature>
<protein>
    <submittedName>
        <fullName evidence="10">Repressor of differentiation kinase 1</fullName>
    </submittedName>
</protein>
<dbReference type="EMBL" id="JAECZO010000001">
    <property type="protein sequence ID" value="KAK7199686.1"/>
    <property type="molecule type" value="Genomic_DNA"/>
</dbReference>
<dbReference type="PROSITE" id="PS00107">
    <property type="entry name" value="PROTEIN_KINASE_ATP"/>
    <property type="match status" value="1"/>
</dbReference>
<evidence type="ECO:0000256" key="7">
    <source>
        <dbReference type="SAM" id="MobiDB-lite"/>
    </source>
</evidence>
<feature type="region of interest" description="Disordered" evidence="7">
    <location>
        <begin position="1136"/>
        <end position="1220"/>
    </location>
</feature>